<dbReference type="InterPro" id="IPR029164">
    <property type="entry name" value="PIG-Y"/>
</dbReference>
<keyword evidence="2" id="KW-0808">Transferase</keyword>
<dbReference type="Pfam" id="PF15159">
    <property type="entry name" value="PIG-Y"/>
    <property type="match status" value="1"/>
</dbReference>
<keyword evidence="1" id="KW-0472">Membrane</keyword>
<feature type="transmembrane region" description="Helical" evidence="1">
    <location>
        <begin position="20"/>
        <end position="45"/>
    </location>
</feature>
<keyword evidence="1" id="KW-0812">Transmembrane</keyword>
<keyword evidence="2" id="KW-0328">Glycosyltransferase</keyword>
<dbReference type="GO" id="GO:0016757">
    <property type="term" value="F:glycosyltransferase activity"/>
    <property type="evidence" value="ECO:0007669"/>
    <property type="project" value="UniProtKB-KW"/>
</dbReference>
<dbReference type="Proteomes" id="UP001430356">
    <property type="component" value="Unassembled WGS sequence"/>
</dbReference>
<evidence type="ECO:0000256" key="1">
    <source>
        <dbReference type="SAM" id="Phobius"/>
    </source>
</evidence>
<reference evidence="2 3" key="1">
    <citation type="journal article" date="2021" name="MBio">
        <title>A New Model Trypanosomatid, Novymonas esmeraldas: Genomic Perception of Its 'Candidatus Pandoraea novymonadis' Endosymbiont.</title>
        <authorList>
            <person name="Zakharova A."/>
            <person name="Saura A."/>
            <person name="Butenko A."/>
            <person name="Podesvova L."/>
            <person name="Warmusova S."/>
            <person name="Kostygov A.Y."/>
            <person name="Nenarokova A."/>
            <person name="Lukes J."/>
            <person name="Opperdoes F.R."/>
            <person name="Yurchenko V."/>
        </authorList>
    </citation>
    <scope>NUCLEOTIDE SEQUENCE [LARGE SCALE GENOMIC DNA]</scope>
    <source>
        <strain evidence="2 3">E262AT.01</strain>
    </source>
</reference>
<proteinExistence type="predicted"/>
<organism evidence="2 3">
    <name type="scientific">Novymonas esmeraldas</name>
    <dbReference type="NCBI Taxonomy" id="1808958"/>
    <lineage>
        <taxon>Eukaryota</taxon>
        <taxon>Discoba</taxon>
        <taxon>Euglenozoa</taxon>
        <taxon>Kinetoplastea</taxon>
        <taxon>Metakinetoplastina</taxon>
        <taxon>Trypanosomatida</taxon>
        <taxon>Trypanosomatidae</taxon>
        <taxon>Novymonas</taxon>
    </lineage>
</organism>
<comment type="caution">
    <text evidence="2">The sequence shown here is derived from an EMBL/GenBank/DDBJ whole genome shotgun (WGS) entry which is preliminary data.</text>
</comment>
<accession>A0AAW0EP01</accession>
<protein>
    <submittedName>
        <fullName evidence="2">Phosphatidylinositol N-acetylglucosaminyltransferase subunit Y</fullName>
    </submittedName>
</protein>
<gene>
    <name evidence="2" type="ORF">NESM_000520600</name>
</gene>
<name>A0AAW0EP01_9TRYP</name>
<feature type="transmembrane region" description="Helical" evidence="1">
    <location>
        <begin position="66"/>
        <end position="87"/>
    </location>
</feature>
<keyword evidence="3" id="KW-1185">Reference proteome</keyword>
<dbReference type="AlphaFoldDB" id="A0AAW0EP01"/>
<evidence type="ECO:0000313" key="2">
    <source>
        <dbReference type="EMBL" id="KAK7195880.1"/>
    </source>
</evidence>
<keyword evidence="1" id="KW-1133">Transmembrane helix</keyword>
<dbReference type="EMBL" id="JAECZO010000064">
    <property type="protein sequence ID" value="KAK7195880.1"/>
    <property type="molecule type" value="Genomic_DNA"/>
</dbReference>
<sequence length="96" mass="11007">MLLDVPDYRRKPFVRFIYAWPAFLGIVLFTTLTFGCTVRCILRSLDGSSGAARIGTNSTNSVRQDIFYVVAAPLIFQGLCVSIYTTWMSWKFFRHN</sequence>
<evidence type="ECO:0000313" key="3">
    <source>
        <dbReference type="Proteomes" id="UP001430356"/>
    </source>
</evidence>